<keyword evidence="3" id="KW-1185">Reference proteome</keyword>
<evidence type="ECO:0000313" key="2">
    <source>
        <dbReference type="EMBL" id="EGG47848.1"/>
    </source>
</evidence>
<organism evidence="2 3">
    <name type="scientific">Streptomyces griseoaurantiacus M045</name>
    <dbReference type="NCBI Taxonomy" id="996637"/>
    <lineage>
        <taxon>Bacteria</taxon>
        <taxon>Bacillati</taxon>
        <taxon>Actinomycetota</taxon>
        <taxon>Actinomycetes</taxon>
        <taxon>Kitasatosporales</taxon>
        <taxon>Streptomycetaceae</taxon>
        <taxon>Streptomyces</taxon>
        <taxon>Streptomyces aurantiacus group</taxon>
    </lineage>
</organism>
<reference evidence="2 3" key="1">
    <citation type="journal article" date="2011" name="J. Bacteriol.">
        <title>Draft genome sequence of the marine bacterium Streptomyces griseoaurantiacus M045, which produces novel manumycin-type antibiotics with a pABA core component.</title>
        <authorList>
            <person name="Li F."/>
            <person name="Jiang P."/>
            <person name="Zheng H."/>
            <person name="Wang S."/>
            <person name="Zhao G."/>
            <person name="Qin S."/>
            <person name="Liu Z."/>
        </authorList>
    </citation>
    <scope>NUCLEOTIDE SEQUENCE [LARGE SCALE GENOMIC DNA]</scope>
    <source>
        <strain evidence="2 3">M045</strain>
    </source>
</reference>
<proteinExistence type="predicted"/>
<feature type="region of interest" description="Disordered" evidence="1">
    <location>
        <begin position="26"/>
        <end position="52"/>
    </location>
</feature>
<name>F3NFN5_9ACTN</name>
<comment type="caution">
    <text evidence="2">The sequence shown here is derived from an EMBL/GenBank/DDBJ whole genome shotgun (WGS) entry which is preliminary data.</text>
</comment>
<sequence length="52" mass="5544">MHAVGLYPPPLRLSMNAGRLAVSHRNVQGTSSVKEVKGCGGNNRAGKERRDA</sequence>
<evidence type="ECO:0000256" key="1">
    <source>
        <dbReference type="SAM" id="MobiDB-lite"/>
    </source>
</evidence>
<dbReference type="EMBL" id="AEYX01000029">
    <property type="protein sequence ID" value="EGG47848.1"/>
    <property type="molecule type" value="Genomic_DNA"/>
</dbReference>
<dbReference type="Proteomes" id="UP000003022">
    <property type="component" value="Unassembled WGS sequence"/>
</dbReference>
<evidence type="ECO:0000313" key="3">
    <source>
        <dbReference type="Proteomes" id="UP000003022"/>
    </source>
</evidence>
<accession>F3NFN5</accession>
<dbReference type="AlphaFoldDB" id="F3NFN5"/>
<gene>
    <name evidence="2" type="ORF">SGM_1934</name>
</gene>
<protein>
    <submittedName>
        <fullName evidence="2">Uncharacterized protein</fullName>
    </submittedName>
</protein>